<dbReference type="InterPro" id="IPR013763">
    <property type="entry name" value="Cyclin-like_dom"/>
</dbReference>
<evidence type="ECO:0000256" key="1">
    <source>
        <dbReference type="ARBA" id="ARBA00023127"/>
    </source>
</evidence>
<feature type="domain" description="Cyclin-like" evidence="4">
    <location>
        <begin position="78"/>
        <end position="169"/>
    </location>
</feature>
<dbReference type="AlphaFoldDB" id="A0A9N8HNQ0"/>
<dbReference type="InterPro" id="IPR039361">
    <property type="entry name" value="Cyclin"/>
</dbReference>
<dbReference type="SMART" id="SM01332">
    <property type="entry name" value="Cyclin_C"/>
    <property type="match status" value="1"/>
</dbReference>
<evidence type="ECO:0000256" key="2">
    <source>
        <dbReference type="RuleBase" id="RU000383"/>
    </source>
</evidence>
<dbReference type="PANTHER" id="PTHR10177">
    <property type="entry name" value="CYCLINS"/>
    <property type="match status" value="1"/>
</dbReference>
<evidence type="ECO:0000313" key="7">
    <source>
        <dbReference type="Proteomes" id="UP001153069"/>
    </source>
</evidence>
<dbReference type="InterPro" id="IPR004367">
    <property type="entry name" value="Cyclin_C-dom"/>
</dbReference>
<proteinExistence type="inferred from homology"/>
<dbReference type="InterPro" id="IPR006671">
    <property type="entry name" value="Cyclin_N"/>
</dbReference>
<dbReference type="Pfam" id="PF00134">
    <property type="entry name" value="Cyclin_N"/>
    <property type="match status" value="1"/>
</dbReference>
<dbReference type="CDD" id="cd20537">
    <property type="entry name" value="CYCLIN_CCNO-like_rpt2"/>
    <property type="match status" value="1"/>
</dbReference>
<dbReference type="SUPFAM" id="SSF47954">
    <property type="entry name" value="Cyclin-like"/>
    <property type="match status" value="2"/>
</dbReference>
<reference evidence="6" key="1">
    <citation type="submission" date="2020-06" db="EMBL/GenBank/DDBJ databases">
        <authorList>
            <consortium name="Plant Systems Biology data submission"/>
        </authorList>
    </citation>
    <scope>NUCLEOTIDE SEQUENCE</scope>
    <source>
        <strain evidence="6">D6</strain>
    </source>
</reference>
<keyword evidence="7" id="KW-1185">Reference proteome</keyword>
<organism evidence="6 7">
    <name type="scientific">Seminavis robusta</name>
    <dbReference type="NCBI Taxonomy" id="568900"/>
    <lineage>
        <taxon>Eukaryota</taxon>
        <taxon>Sar</taxon>
        <taxon>Stramenopiles</taxon>
        <taxon>Ochrophyta</taxon>
        <taxon>Bacillariophyta</taxon>
        <taxon>Bacillariophyceae</taxon>
        <taxon>Bacillariophycidae</taxon>
        <taxon>Naviculales</taxon>
        <taxon>Naviculaceae</taxon>
        <taxon>Seminavis</taxon>
    </lineage>
</organism>
<feature type="domain" description="Cyclin C-terminal" evidence="5">
    <location>
        <begin position="179"/>
        <end position="301"/>
    </location>
</feature>
<evidence type="ECO:0000259" key="4">
    <source>
        <dbReference type="SMART" id="SM00385"/>
    </source>
</evidence>
<keyword evidence="1 2" id="KW-0195">Cyclin</keyword>
<comment type="caution">
    <text evidence="6">The sequence shown here is derived from an EMBL/GenBank/DDBJ whole genome shotgun (WGS) entry which is preliminary data.</text>
</comment>
<feature type="compositionally biased region" description="Basic and acidic residues" evidence="3">
    <location>
        <begin position="309"/>
        <end position="319"/>
    </location>
</feature>
<evidence type="ECO:0000313" key="6">
    <source>
        <dbReference type="EMBL" id="CAB9519417.1"/>
    </source>
</evidence>
<comment type="similarity">
    <text evidence="2">Belongs to the cyclin family.</text>
</comment>
<accession>A0A9N8HNQ0</accession>
<dbReference type="EMBL" id="CAICTM010001013">
    <property type="protein sequence ID" value="CAB9519417.1"/>
    <property type="molecule type" value="Genomic_DNA"/>
</dbReference>
<dbReference type="Pfam" id="PF02984">
    <property type="entry name" value="Cyclin_C"/>
    <property type="match status" value="1"/>
</dbReference>
<name>A0A9N8HNQ0_9STRA</name>
<gene>
    <name evidence="6" type="ORF">SEMRO_1015_G231520.1</name>
</gene>
<dbReference type="InterPro" id="IPR036915">
    <property type="entry name" value="Cyclin-like_sf"/>
</dbReference>
<feature type="region of interest" description="Disordered" evidence="3">
    <location>
        <begin position="291"/>
        <end position="326"/>
    </location>
</feature>
<evidence type="ECO:0000256" key="3">
    <source>
        <dbReference type="SAM" id="MobiDB-lite"/>
    </source>
</evidence>
<dbReference type="OrthoDB" id="62at2759"/>
<evidence type="ECO:0000259" key="5">
    <source>
        <dbReference type="SMART" id="SM01332"/>
    </source>
</evidence>
<dbReference type="Gene3D" id="1.10.472.10">
    <property type="entry name" value="Cyclin-like"/>
    <property type="match status" value="2"/>
</dbReference>
<sequence>MKRPIHLCARPFSEFMWLPSSTTLEQVMDQLETLFQLESSTYQRNDYMALYYSNNNNNNNTRSRHPAMNERTRQSMVELLYEIGDYCHFRRETVSYAVWNLMDRYLSSSQQSPLMEFTTADYQLVASTSLFIAVKVLEPVSMDVQSLADLSQGAFSADDILDMERTILATLQWRIAHGPTPIQFVQLYLSILQMDGRVLAESEVFDMLFEHAQYQVELAVMDYKLVQSKPSEIALAALWNALECNLHDGGVIVQQWQQQLVQQIATLPPSLHDKLPSLQLQLCKLQYAAEQSQQRAEQPPLLPSTTTTEVERDEPRNPTDDCYYDCNDDEDHTEAEYDEEAALAMFPSPVSVTLHPMSARHYSAAKDAVMLAQDDPECFSLGFSLLRRFFFFALASPSG</sequence>
<protein>
    <submittedName>
        <fullName evidence="6">Diatom-specific cyclin</fullName>
    </submittedName>
</protein>
<dbReference type="SMART" id="SM00385">
    <property type="entry name" value="CYCLIN"/>
    <property type="match status" value="1"/>
</dbReference>
<dbReference type="Proteomes" id="UP001153069">
    <property type="component" value="Unassembled WGS sequence"/>
</dbReference>
<dbReference type="FunFam" id="1.10.472.10:FF:000093">
    <property type="entry name" value="Predicted protein"/>
    <property type="match status" value="1"/>
</dbReference>